<sequence length="146" mass="16755">MNVVFYGVMAPIEKERNISCITIIHFGQIILYRWTIKKINRLIAFFETYDDLKTALETRFHLDGKDYRWTRPQSVQQKKKSGKNSSAREPQKVTDDRSSSLKRSSRNAKDSSKSAGSSKAHDRSLNLNAKELAGIKRLVRLLKGLI</sequence>
<feature type="region of interest" description="Disordered" evidence="1">
    <location>
        <begin position="71"/>
        <end position="123"/>
    </location>
</feature>
<proteinExistence type="predicted"/>
<evidence type="ECO:0000256" key="1">
    <source>
        <dbReference type="SAM" id="MobiDB-lite"/>
    </source>
</evidence>
<organism evidence="2 3">
    <name type="scientific">Rhizophagus clarus</name>
    <dbReference type="NCBI Taxonomy" id="94130"/>
    <lineage>
        <taxon>Eukaryota</taxon>
        <taxon>Fungi</taxon>
        <taxon>Fungi incertae sedis</taxon>
        <taxon>Mucoromycota</taxon>
        <taxon>Glomeromycotina</taxon>
        <taxon>Glomeromycetes</taxon>
        <taxon>Glomerales</taxon>
        <taxon>Glomeraceae</taxon>
        <taxon>Rhizophagus</taxon>
    </lineage>
</organism>
<gene>
    <name evidence="2" type="ORF">RCL2_001087600</name>
</gene>
<dbReference type="AlphaFoldDB" id="A0A8H3QLE5"/>
<evidence type="ECO:0000313" key="3">
    <source>
        <dbReference type="Proteomes" id="UP000615446"/>
    </source>
</evidence>
<name>A0A8H3QLE5_9GLOM</name>
<protein>
    <submittedName>
        <fullName evidence="2">Uncharacterized protein</fullName>
    </submittedName>
</protein>
<reference evidence="2" key="1">
    <citation type="submission" date="2019-10" db="EMBL/GenBank/DDBJ databases">
        <title>Conservation and host-specific expression of non-tandemly repeated heterogenous ribosome RNA gene in arbuscular mycorrhizal fungi.</title>
        <authorList>
            <person name="Maeda T."/>
            <person name="Kobayashi Y."/>
            <person name="Nakagawa T."/>
            <person name="Ezawa T."/>
            <person name="Yamaguchi K."/>
            <person name="Bino T."/>
            <person name="Nishimoto Y."/>
            <person name="Shigenobu S."/>
            <person name="Kawaguchi M."/>
        </authorList>
    </citation>
    <scope>NUCLEOTIDE SEQUENCE</scope>
    <source>
        <strain evidence="2">HR1</strain>
    </source>
</reference>
<dbReference type="Proteomes" id="UP000615446">
    <property type="component" value="Unassembled WGS sequence"/>
</dbReference>
<dbReference type="EMBL" id="BLAL01000073">
    <property type="protein sequence ID" value="GES83721.1"/>
    <property type="molecule type" value="Genomic_DNA"/>
</dbReference>
<feature type="compositionally biased region" description="Basic and acidic residues" evidence="1">
    <location>
        <begin position="89"/>
        <end position="99"/>
    </location>
</feature>
<accession>A0A8H3QLE5</accession>
<comment type="caution">
    <text evidence="2">The sequence shown here is derived from an EMBL/GenBank/DDBJ whole genome shotgun (WGS) entry which is preliminary data.</text>
</comment>
<evidence type="ECO:0000313" key="2">
    <source>
        <dbReference type="EMBL" id="GES83721.1"/>
    </source>
</evidence>